<dbReference type="GO" id="GO:0005886">
    <property type="term" value="C:plasma membrane"/>
    <property type="evidence" value="ECO:0007669"/>
    <property type="project" value="UniProtKB-SubCell"/>
</dbReference>
<dbReference type="PANTHER" id="PTHR30558:SF7">
    <property type="entry name" value="TOL-PAL SYSTEM PROTEIN TOLR"/>
    <property type="match status" value="1"/>
</dbReference>
<gene>
    <name evidence="9" type="ORF">GCM10011289_12000</name>
</gene>
<dbReference type="GO" id="GO:0022857">
    <property type="term" value="F:transmembrane transporter activity"/>
    <property type="evidence" value="ECO:0007669"/>
    <property type="project" value="InterPro"/>
</dbReference>
<dbReference type="InterPro" id="IPR003400">
    <property type="entry name" value="ExbD"/>
</dbReference>
<feature type="transmembrane region" description="Helical" evidence="8">
    <location>
        <begin position="21"/>
        <end position="39"/>
    </location>
</feature>
<dbReference type="GO" id="GO:0015031">
    <property type="term" value="P:protein transport"/>
    <property type="evidence" value="ECO:0007669"/>
    <property type="project" value="UniProtKB-KW"/>
</dbReference>
<evidence type="ECO:0000256" key="4">
    <source>
        <dbReference type="ARBA" id="ARBA00022692"/>
    </source>
</evidence>
<keyword evidence="7" id="KW-0813">Transport</keyword>
<name>A0A918NZZ9_9NEIS</name>
<evidence type="ECO:0000256" key="6">
    <source>
        <dbReference type="ARBA" id="ARBA00023136"/>
    </source>
</evidence>
<evidence type="ECO:0000256" key="8">
    <source>
        <dbReference type="SAM" id="Phobius"/>
    </source>
</evidence>
<dbReference type="PANTHER" id="PTHR30558">
    <property type="entry name" value="EXBD MEMBRANE COMPONENT OF PMF-DRIVEN MACROMOLECULE IMPORT SYSTEM"/>
    <property type="match status" value="1"/>
</dbReference>
<organism evidence="9 10">
    <name type="scientific">Paludibacterium paludis</name>
    <dbReference type="NCBI Taxonomy" id="1225769"/>
    <lineage>
        <taxon>Bacteria</taxon>
        <taxon>Pseudomonadati</taxon>
        <taxon>Pseudomonadota</taxon>
        <taxon>Betaproteobacteria</taxon>
        <taxon>Neisseriales</taxon>
        <taxon>Chromobacteriaceae</taxon>
        <taxon>Paludibacterium</taxon>
    </lineage>
</organism>
<keyword evidence="4 7" id="KW-0812">Transmembrane</keyword>
<evidence type="ECO:0000256" key="7">
    <source>
        <dbReference type="RuleBase" id="RU003879"/>
    </source>
</evidence>
<keyword evidence="5 8" id="KW-1133">Transmembrane helix</keyword>
<evidence type="ECO:0000256" key="2">
    <source>
        <dbReference type="ARBA" id="ARBA00005811"/>
    </source>
</evidence>
<keyword evidence="3" id="KW-1003">Cell membrane</keyword>
<evidence type="ECO:0000256" key="3">
    <source>
        <dbReference type="ARBA" id="ARBA00022475"/>
    </source>
</evidence>
<evidence type="ECO:0000256" key="1">
    <source>
        <dbReference type="ARBA" id="ARBA00004162"/>
    </source>
</evidence>
<dbReference type="AlphaFoldDB" id="A0A918NZZ9"/>
<proteinExistence type="inferred from homology"/>
<dbReference type="RefSeq" id="WP_189532270.1">
    <property type="nucleotide sequence ID" value="NZ_BMYX01000005.1"/>
</dbReference>
<dbReference type="Pfam" id="PF02472">
    <property type="entry name" value="ExbD"/>
    <property type="match status" value="1"/>
</dbReference>
<comment type="similarity">
    <text evidence="2 7">Belongs to the ExbD/TolR family.</text>
</comment>
<dbReference type="Proteomes" id="UP000645257">
    <property type="component" value="Unassembled WGS sequence"/>
</dbReference>
<keyword evidence="10" id="KW-1185">Reference proteome</keyword>
<comment type="caution">
    <text evidence="9">The sequence shown here is derived from an EMBL/GenBank/DDBJ whole genome shotgun (WGS) entry which is preliminary data.</text>
</comment>
<sequence length="138" mass="14984">MSNRHRYFEQKEARIEIVPMIDIMMFLLVFFMVVTLKMIEGAGIPMQLPGSSTAETLKPPVKVTVSVTDQGELRYEGKPTTKDALSAQLKSAKASNGKVDVIIAGDKTVDLQKLMEVFDIVRGAGITNVGIAAKKSAA</sequence>
<accession>A0A918NZZ9</accession>
<evidence type="ECO:0000313" key="9">
    <source>
        <dbReference type="EMBL" id="GGY10808.1"/>
    </source>
</evidence>
<protein>
    <submittedName>
        <fullName evidence="9">Biopolymer transporter ExbD</fullName>
    </submittedName>
</protein>
<dbReference type="Gene3D" id="3.30.420.270">
    <property type="match status" value="1"/>
</dbReference>
<reference evidence="9" key="1">
    <citation type="journal article" date="2014" name="Int. J. Syst. Evol. Microbiol.">
        <title>Complete genome sequence of Corynebacterium casei LMG S-19264T (=DSM 44701T), isolated from a smear-ripened cheese.</title>
        <authorList>
            <consortium name="US DOE Joint Genome Institute (JGI-PGF)"/>
            <person name="Walter F."/>
            <person name="Albersmeier A."/>
            <person name="Kalinowski J."/>
            <person name="Ruckert C."/>
        </authorList>
    </citation>
    <scope>NUCLEOTIDE SEQUENCE</scope>
    <source>
        <strain evidence="9">KCTC 32182</strain>
    </source>
</reference>
<evidence type="ECO:0000256" key="5">
    <source>
        <dbReference type="ARBA" id="ARBA00022989"/>
    </source>
</evidence>
<comment type="subcellular location">
    <subcellularLocation>
        <location evidence="1">Cell membrane</location>
        <topology evidence="1">Single-pass membrane protein</topology>
    </subcellularLocation>
    <subcellularLocation>
        <location evidence="7">Cell membrane</location>
        <topology evidence="7">Single-pass type II membrane protein</topology>
    </subcellularLocation>
</comment>
<keyword evidence="6 8" id="KW-0472">Membrane</keyword>
<keyword evidence="7" id="KW-0653">Protein transport</keyword>
<reference evidence="9" key="2">
    <citation type="submission" date="2020-09" db="EMBL/GenBank/DDBJ databases">
        <authorList>
            <person name="Sun Q."/>
            <person name="Kim S."/>
        </authorList>
    </citation>
    <scope>NUCLEOTIDE SEQUENCE</scope>
    <source>
        <strain evidence="9">KCTC 32182</strain>
    </source>
</reference>
<dbReference type="EMBL" id="BMYX01000005">
    <property type="protein sequence ID" value="GGY10808.1"/>
    <property type="molecule type" value="Genomic_DNA"/>
</dbReference>
<evidence type="ECO:0000313" key="10">
    <source>
        <dbReference type="Proteomes" id="UP000645257"/>
    </source>
</evidence>